<evidence type="ECO:0000256" key="1">
    <source>
        <dbReference type="ARBA" id="ARBA00022737"/>
    </source>
</evidence>
<evidence type="ECO:0000313" key="4">
    <source>
        <dbReference type="EMBL" id="OLP05224.1"/>
    </source>
</evidence>
<dbReference type="Pfam" id="PF12796">
    <property type="entry name" value="Ank_2"/>
    <property type="match status" value="1"/>
</dbReference>
<feature type="repeat" description="ANK" evidence="3">
    <location>
        <begin position="154"/>
        <end position="186"/>
    </location>
</feature>
<dbReference type="PANTHER" id="PTHR24171">
    <property type="entry name" value="ANKYRIN REPEAT DOMAIN-CONTAINING PROTEIN 39-RELATED"/>
    <property type="match status" value="1"/>
</dbReference>
<proteinExistence type="predicted"/>
<dbReference type="Gene3D" id="1.25.40.20">
    <property type="entry name" value="Ankyrin repeat-containing domain"/>
    <property type="match status" value="2"/>
</dbReference>
<keyword evidence="2 3" id="KW-0040">ANK repeat</keyword>
<dbReference type="EMBL" id="MSYM01000017">
    <property type="protein sequence ID" value="OLP05224.1"/>
    <property type="molecule type" value="Genomic_DNA"/>
</dbReference>
<dbReference type="InterPro" id="IPR036770">
    <property type="entry name" value="Ankyrin_rpt-contain_sf"/>
</dbReference>
<sequence>MLLYHLKKFLYLVVLFGFSPVHAGSYYDFFEAIQQDNAAQVTRLLQRGFDPNTVDPAGIPGLLLAVKLDSLKVAEALIRWPQTNAEVRNAAGESPLMLAALAGNERLCRMLIEKNADVNKPGWTPLHYAATKGHLAVMTMLLGEYAYIDAASPNGSTPLMMAAHYGTPQAVKLLLEAGADPMLKNDLGLNALDFAHKANREESAQIISAFVRASHSRGTW</sequence>
<dbReference type="PRINTS" id="PR01415">
    <property type="entry name" value="ANKYRIN"/>
</dbReference>
<evidence type="ECO:0000256" key="2">
    <source>
        <dbReference type="ARBA" id="ARBA00023043"/>
    </source>
</evidence>
<keyword evidence="5" id="KW-1185">Reference proteome</keyword>
<dbReference type="SUPFAM" id="SSF48403">
    <property type="entry name" value="Ankyrin repeat"/>
    <property type="match status" value="1"/>
</dbReference>
<keyword evidence="1" id="KW-0677">Repeat</keyword>
<reference evidence="4 5" key="1">
    <citation type="submission" date="2017-01" db="EMBL/GenBank/DDBJ databases">
        <title>Genome sequence of Rhodoferax antarcticus ANT.BR, a psychrophilic purple nonsulfur bacterium from an Antarctic microbial mat.</title>
        <authorList>
            <person name="Baker J."/>
            <person name="Riester C."/>
            <person name="Skinner B."/>
            <person name="Newell A."/>
            <person name="Swingley W."/>
            <person name="Madigan M."/>
            <person name="Jung D."/>
            <person name="Asao M."/>
            <person name="Chen M."/>
            <person name="Loughlin P."/>
            <person name="Pan H."/>
            <person name="Lin S."/>
            <person name="Li N."/>
            <person name="Shaw J."/>
            <person name="Prado M."/>
            <person name="Sherman C."/>
            <person name="Li X."/>
            <person name="Tang J."/>
            <person name="Blankenship R."/>
            <person name="Zhao T."/>
            <person name="Touchman J."/>
            <person name="Sattley M."/>
        </authorList>
    </citation>
    <scope>NUCLEOTIDE SEQUENCE [LARGE SCALE GENOMIC DNA]</scope>
    <source>
        <strain evidence="4 5">ANT.BR</strain>
    </source>
</reference>
<dbReference type="PROSITE" id="PS50297">
    <property type="entry name" value="ANK_REP_REGION"/>
    <property type="match status" value="3"/>
</dbReference>
<protein>
    <submittedName>
        <fullName evidence="4">Ankyrin repeat family protein</fullName>
    </submittedName>
</protein>
<dbReference type="SMART" id="SM00248">
    <property type="entry name" value="ANK"/>
    <property type="match status" value="4"/>
</dbReference>
<dbReference type="STRING" id="81479.RA876_10710"/>
<dbReference type="PANTHER" id="PTHR24171:SF8">
    <property type="entry name" value="BRCA1-ASSOCIATED RING DOMAIN PROTEIN 1"/>
    <property type="match status" value="1"/>
</dbReference>
<dbReference type="AlphaFoldDB" id="A0A1Q8YB03"/>
<feature type="repeat" description="ANK" evidence="3">
    <location>
        <begin position="121"/>
        <end position="153"/>
    </location>
</feature>
<evidence type="ECO:0000313" key="5">
    <source>
        <dbReference type="Proteomes" id="UP000185911"/>
    </source>
</evidence>
<dbReference type="PROSITE" id="PS50088">
    <property type="entry name" value="ANK_REPEAT"/>
    <property type="match status" value="3"/>
</dbReference>
<dbReference type="InterPro" id="IPR002110">
    <property type="entry name" value="Ankyrin_rpt"/>
</dbReference>
<dbReference type="Pfam" id="PF13857">
    <property type="entry name" value="Ank_5"/>
    <property type="match status" value="1"/>
</dbReference>
<dbReference type="Proteomes" id="UP000185911">
    <property type="component" value="Unassembled WGS sequence"/>
</dbReference>
<feature type="repeat" description="ANK" evidence="3">
    <location>
        <begin position="91"/>
        <end position="119"/>
    </location>
</feature>
<name>A0A1Q8YB03_9BURK</name>
<organism evidence="4 5">
    <name type="scientific">Rhodoferax antarcticus ANT.BR</name>
    <dbReference type="NCBI Taxonomy" id="1111071"/>
    <lineage>
        <taxon>Bacteria</taxon>
        <taxon>Pseudomonadati</taxon>
        <taxon>Pseudomonadota</taxon>
        <taxon>Betaproteobacteria</taxon>
        <taxon>Burkholderiales</taxon>
        <taxon>Comamonadaceae</taxon>
        <taxon>Rhodoferax</taxon>
    </lineage>
</organism>
<evidence type="ECO:0000256" key="3">
    <source>
        <dbReference type="PROSITE-ProRule" id="PRU00023"/>
    </source>
</evidence>
<accession>A0A1Q8YB03</accession>
<gene>
    <name evidence="4" type="ORF">BLL52_3349</name>
</gene>
<comment type="caution">
    <text evidence="4">The sequence shown here is derived from an EMBL/GenBank/DDBJ whole genome shotgun (WGS) entry which is preliminary data.</text>
</comment>